<dbReference type="AlphaFoldDB" id="A0A8K0G4Q4"/>
<dbReference type="SUPFAM" id="SSF53474">
    <property type="entry name" value="alpha/beta-Hydrolases"/>
    <property type="match status" value="1"/>
</dbReference>
<dbReference type="InterPro" id="IPR029058">
    <property type="entry name" value="AB_hydrolase_fold"/>
</dbReference>
<feature type="transmembrane region" description="Helical" evidence="1">
    <location>
        <begin position="112"/>
        <end position="133"/>
    </location>
</feature>
<sequence>MLRHAIWAVVYNRYFFFEIYVLKTSEDQLLRLLILHPILLPFQSVTAFLAIFLGFQSSSSVDRLSKFDYGEKENVRRYGQSIPPEYNLTKVTTPVAISYGTNDVFVAPEVKIPFYLLVYSTCLNFSFICKTLLGQRPNCKK</sequence>
<keyword evidence="1" id="KW-0472">Membrane</keyword>
<comment type="caution">
    <text evidence="2">The sequence shown here is derived from an EMBL/GenBank/DDBJ whole genome shotgun (WGS) entry which is preliminary data.</text>
</comment>
<accession>A0A8K0G4Q4</accession>
<evidence type="ECO:0000313" key="2">
    <source>
        <dbReference type="EMBL" id="KAF2885899.1"/>
    </source>
</evidence>
<dbReference type="PANTHER" id="PTHR11005">
    <property type="entry name" value="LYSOSOMAL ACID LIPASE-RELATED"/>
    <property type="match status" value="1"/>
</dbReference>
<name>A0A8K0G4Q4_IGNLU</name>
<keyword evidence="1" id="KW-0812">Transmembrane</keyword>
<dbReference type="OrthoDB" id="6772781at2759"/>
<dbReference type="Proteomes" id="UP000801492">
    <property type="component" value="Unassembled WGS sequence"/>
</dbReference>
<dbReference type="Gene3D" id="3.40.50.1820">
    <property type="entry name" value="alpha/beta hydrolase"/>
    <property type="match status" value="1"/>
</dbReference>
<dbReference type="EMBL" id="VTPC01089231">
    <property type="protein sequence ID" value="KAF2885899.1"/>
    <property type="molecule type" value="Genomic_DNA"/>
</dbReference>
<protein>
    <submittedName>
        <fullName evidence="2">Uncharacterized protein</fullName>
    </submittedName>
</protein>
<proteinExistence type="predicted"/>
<keyword evidence="1" id="KW-1133">Transmembrane helix</keyword>
<keyword evidence="3" id="KW-1185">Reference proteome</keyword>
<evidence type="ECO:0000313" key="3">
    <source>
        <dbReference type="Proteomes" id="UP000801492"/>
    </source>
</evidence>
<organism evidence="2 3">
    <name type="scientific">Ignelater luminosus</name>
    <name type="common">Cucubano</name>
    <name type="synonym">Pyrophorus luminosus</name>
    <dbReference type="NCBI Taxonomy" id="2038154"/>
    <lineage>
        <taxon>Eukaryota</taxon>
        <taxon>Metazoa</taxon>
        <taxon>Ecdysozoa</taxon>
        <taxon>Arthropoda</taxon>
        <taxon>Hexapoda</taxon>
        <taxon>Insecta</taxon>
        <taxon>Pterygota</taxon>
        <taxon>Neoptera</taxon>
        <taxon>Endopterygota</taxon>
        <taxon>Coleoptera</taxon>
        <taxon>Polyphaga</taxon>
        <taxon>Elateriformia</taxon>
        <taxon>Elateroidea</taxon>
        <taxon>Elateridae</taxon>
        <taxon>Agrypninae</taxon>
        <taxon>Pyrophorini</taxon>
        <taxon>Ignelater</taxon>
    </lineage>
</organism>
<evidence type="ECO:0000256" key="1">
    <source>
        <dbReference type="SAM" id="Phobius"/>
    </source>
</evidence>
<feature type="transmembrane region" description="Helical" evidence="1">
    <location>
        <begin position="34"/>
        <end position="55"/>
    </location>
</feature>
<reference evidence="2" key="1">
    <citation type="submission" date="2019-08" db="EMBL/GenBank/DDBJ databases">
        <title>The genome of the North American firefly Photinus pyralis.</title>
        <authorList>
            <consortium name="Photinus pyralis genome working group"/>
            <person name="Fallon T.R."/>
            <person name="Sander Lower S.E."/>
            <person name="Weng J.-K."/>
        </authorList>
    </citation>
    <scope>NUCLEOTIDE SEQUENCE</scope>
    <source>
        <strain evidence="2">TRF0915ILg1</strain>
        <tissue evidence="2">Whole body</tissue>
    </source>
</reference>
<gene>
    <name evidence="2" type="ORF">ILUMI_20274</name>
</gene>